<keyword evidence="1" id="KW-0732">Signal</keyword>
<comment type="caution">
    <text evidence="2">The sequence shown here is derived from an EMBL/GenBank/DDBJ whole genome shotgun (WGS) entry which is preliminary data.</text>
</comment>
<dbReference type="Proteomes" id="UP000235670">
    <property type="component" value="Unassembled WGS sequence"/>
</dbReference>
<evidence type="ECO:0000313" key="3">
    <source>
        <dbReference type="Proteomes" id="UP000235670"/>
    </source>
</evidence>
<feature type="chain" id="PRO_5038391775" evidence="1">
    <location>
        <begin position="23"/>
        <end position="171"/>
    </location>
</feature>
<dbReference type="AlphaFoldDB" id="A0A2N6SGA7"/>
<dbReference type="STRING" id="84135.GCA_001052115_00767"/>
<protein>
    <submittedName>
        <fullName evidence="2">Uncharacterized protein</fullName>
    </submittedName>
</protein>
<dbReference type="RefSeq" id="WP_102189628.1">
    <property type="nucleotide sequence ID" value="NZ_PNGT01000002.1"/>
</dbReference>
<feature type="signal peptide" evidence="1">
    <location>
        <begin position="1"/>
        <end position="22"/>
    </location>
</feature>
<organism evidence="2 3">
    <name type="scientific">Gemella sanguinis</name>
    <dbReference type="NCBI Taxonomy" id="84135"/>
    <lineage>
        <taxon>Bacteria</taxon>
        <taxon>Bacillati</taxon>
        <taxon>Bacillota</taxon>
        <taxon>Bacilli</taxon>
        <taxon>Bacillales</taxon>
        <taxon>Gemellaceae</taxon>
        <taxon>Gemella</taxon>
    </lineage>
</organism>
<reference evidence="2 3" key="1">
    <citation type="submission" date="2017-09" db="EMBL/GenBank/DDBJ databases">
        <title>Bacterial strain isolated from the female urinary microbiota.</title>
        <authorList>
            <person name="Thomas-White K."/>
            <person name="Kumar N."/>
            <person name="Forster S."/>
            <person name="Putonti C."/>
            <person name="Lawley T."/>
            <person name="Wolfe A.J."/>
        </authorList>
    </citation>
    <scope>NUCLEOTIDE SEQUENCE [LARGE SCALE GENOMIC DNA]</scope>
    <source>
        <strain evidence="2 3">UMB0186</strain>
    </source>
</reference>
<evidence type="ECO:0000313" key="2">
    <source>
        <dbReference type="EMBL" id="PMC52951.1"/>
    </source>
</evidence>
<evidence type="ECO:0000256" key="1">
    <source>
        <dbReference type="SAM" id="SignalP"/>
    </source>
</evidence>
<sequence length="171" mass="19038">MKKNTKLLAAIMIGVVSLTTFTATIDGNSVEAKRINGRTNYVEKNKSIEREGLLNPADYGTTYESDIVSSGQYQTRAGGTWFVKKSIKVILNNKYKAANAIERIAGNRAKQEFLKSFHSIEPQLRELLRWSDIPSQAIYDAVYRGMRAAGSSNYYATKVAHGIKQAVGWLL</sequence>
<accession>A0A2N6SGA7</accession>
<name>A0A2N6SGA7_9BACL</name>
<dbReference type="EMBL" id="PNGT01000002">
    <property type="protein sequence ID" value="PMC52951.1"/>
    <property type="molecule type" value="Genomic_DNA"/>
</dbReference>
<gene>
    <name evidence="2" type="ORF">CJ218_03400</name>
</gene>
<proteinExistence type="predicted"/>